<gene>
    <name evidence="1" type="ORF">QG404_02570</name>
</gene>
<organism evidence="1 2">
    <name type="scientific">Arsenophonus apicola</name>
    <dbReference type="NCBI Taxonomy" id="2879119"/>
    <lineage>
        <taxon>Bacteria</taxon>
        <taxon>Pseudomonadati</taxon>
        <taxon>Pseudomonadota</taxon>
        <taxon>Gammaproteobacteria</taxon>
        <taxon>Enterobacterales</taxon>
        <taxon>Morganellaceae</taxon>
        <taxon>Arsenophonus</taxon>
    </lineage>
</organism>
<keyword evidence="2" id="KW-1185">Reference proteome</keyword>
<sequence length="80" mass="8982">MIAWCSLQNNQGKASNTTHSAVSEGQLIIRHQDKQQQAVAELSRDVDKAHVKLKPIFDKQKAQKRIEQNQLRGCQSGSNI</sequence>
<protein>
    <submittedName>
        <fullName evidence="1">Uncharacterized protein</fullName>
    </submittedName>
</protein>
<proteinExistence type="predicted"/>
<dbReference type="EMBL" id="CP123759">
    <property type="protein sequence ID" value="WGO83822.1"/>
    <property type="molecule type" value="Genomic_DNA"/>
</dbReference>
<reference evidence="1 2" key="1">
    <citation type="submission" date="2023-04" db="EMBL/GenBank/DDBJ databases">
        <title>Genome dynamics across the evolutionary transition to endosymbiosis.</title>
        <authorList>
            <person name="Siozios S."/>
            <person name="Nadal-Jimenez P."/>
            <person name="Azagi T."/>
            <person name="Sprong H."/>
            <person name="Frost C.L."/>
            <person name="Parratt S.R."/>
            <person name="Taylor G."/>
            <person name="Brettell L."/>
            <person name="Lew K.C."/>
            <person name="Croft L."/>
            <person name="King K.C."/>
            <person name="Brockhurst M.A."/>
            <person name="Hypsa V."/>
            <person name="Novakova E."/>
            <person name="Darby A.C."/>
            <person name="Hurst G.D.D."/>
        </authorList>
    </citation>
    <scope>NUCLEOTIDE SEQUENCE [LARGE SCALE GENOMIC DNA]</scope>
    <source>
        <strain evidence="2">aApi_AU</strain>
    </source>
</reference>
<dbReference type="Proteomes" id="UP001231859">
    <property type="component" value="Chromosome"/>
</dbReference>
<dbReference type="RefSeq" id="WP_280938850.1">
    <property type="nucleotide sequence ID" value="NZ_CP123759.1"/>
</dbReference>
<name>A0ABY8P2T6_9GAMM</name>
<evidence type="ECO:0000313" key="1">
    <source>
        <dbReference type="EMBL" id="WGO83822.1"/>
    </source>
</evidence>
<evidence type="ECO:0000313" key="2">
    <source>
        <dbReference type="Proteomes" id="UP001231859"/>
    </source>
</evidence>
<accession>A0ABY8P2T6</accession>